<accession>A0A845E751</accession>
<dbReference type="OrthoDB" id="9815559at2"/>
<comment type="caution">
    <text evidence="1">The sequence shown here is derived from an EMBL/GenBank/DDBJ whole genome shotgun (WGS) entry which is preliminary data.</text>
</comment>
<organism evidence="1 2">
    <name type="scientific">Halobacillus litoralis</name>
    <dbReference type="NCBI Taxonomy" id="45668"/>
    <lineage>
        <taxon>Bacteria</taxon>
        <taxon>Bacillati</taxon>
        <taxon>Bacillota</taxon>
        <taxon>Bacilli</taxon>
        <taxon>Bacillales</taxon>
        <taxon>Bacillaceae</taxon>
        <taxon>Halobacillus</taxon>
    </lineage>
</organism>
<dbReference type="PANTHER" id="PTHR42866:SF1">
    <property type="entry name" value="SPORE COAT POLYSACCHARIDE BIOSYNTHESIS PROTEIN SPSF"/>
    <property type="match status" value="1"/>
</dbReference>
<name>A0A845E751_9BACI</name>
<dbReference type="RefSeq" id="WP_160839284.1">
    <property type="nucleotide sequence ID" value="NZ_WMET01000005.1"/>
</dbReference>
<keyword evidence="1" id="KW-0808">Transferase</keyword>
<sequence length="249" mass="28858">MKIVAVIQARMGSTRLPGKVLRKVGGKTLLEYQVERVQRASCIDQLVVSTTVKPGDDEIERLCSRIGTACFRGSEEDVLERFYMTASHYEADVVIRITGDCPLMDPAVIDDVTSFFLDHYPQYPYVSNTKIRTYPRGLDVEVFTFKALYHSHLIADDAYTREHVTAGMIRDTRLFKHNHLMYHRDESGHRWTVDTEEDFQLVARIIEHLYPDTPHFCLEDCLTLLEAHPEWSRINRHIQQKKENSDDSI</sequence>
<dbReference type="CDD" id="cd02518">
    <property type="entry name" value="GT2_SpsF"/>
    <property type="match status" value="1"/>
</dbReference>
<dbReference type="Proteomes" id="UP000460949">
    <property type="component" value="Unassembled WGS sequence"/>
</dbReference>
<dbReference type="PANTHER" id="PTHR42866">
    <property type="entry name" value="3-DEOXY-MANNO-OCTULOSONATE CYTIDYLYLTRANSFERASE"/>
    <property type="match status" value="1"/>
</dbReference>
<dbReference type="GO" id="GO:0016740">
    <property type="term" value="F:transferase activity"/>
    <property type="evidence" value="ECO:0007669"/>
    <property type="project" value="UniProtKB-KW"/>
</dbReference>
<dbReference type="Pfam" id="PF02348">
    <property type="entry name" value="CTP_transf_3"/>
    <property type="match status" value="1"/>
</dbReference>
<dbReference type="EMBL" id="WMET01000005">
    <property type="protein sequence ID" value="MYL21514.1"/>
    <property type="molecule type" value="Genomic_DNA"/>
</dbReference>
<evidence type="ECO:0000313" key="2">
    <source>
        <dbReference type="Proteomes" id="UP000460949"/>
    </source>
</evidence>
<dbReference type="Gene3D" id="3.90.550.10">
    <property type="entry name" value="Spore Coat Polysaccharide Biosynthesis Protein SpsA, Chain A"/>
    <property type="match status" value="1"/>
</dbReference>
<gene>
    <name evidence="1" type="ORF">GLW04_16540</name>
</gene>
<dbReference type="AlphaFoldDB" id="A0A845E751"/>
<dbReference type="InterPro" id="IPR003329">
    <property type="entry name" value="Cytidylyl_trans"/>
</dbReference>
<proteinExistence type="predicted"/>
<dbReference type="SUPFAM" id="SSF53448">
    <property type="entry name" value="Nucleotide-diphospho-sugar transferases"/>
    <property type="match status" value="1"/>
</dbReference>
<reference evidence="1 2" key="1">
    <citation type="submission" date="2019-11" db="EMBL/GenBank/DDBJ databases">
        <title>Genome sequences of 17 halophilic strains isolated from different environments.</title>
        <authorList>
            <person name="Furrow R.E."/>
        </authorList>
    </citation>
    <scope>NUCLEOTIDE SEQUENCE [LARGE SCALE GENOMIC DNA]</scope>
    <source>
        <strain evidence="1 2">22511_23_Filter</strain>
    </source>
</reference>
<evidence type="ECO:0000313" key="1">
    <source>
        <dbReference type="EMBL" id="MYL21514.1"/>
    </source>
</evidence>
<protein>
    <submittedName>
        <fullName evidence="1">NTP transferase domain-containing protein</fullName>
    </submittedName>
</protein>
<dbReference type="InterPro" id="IPR029044">
    <property type="entry name" value="Nucleotide-diphossugar_trans"/>
</dbReference>
<dbReference type="GO" id="GO:0005829">
    <property type="term" value="C:cytosol"/>
    <property type="evidence" value="ECO:0007669"/>
    <property type="project" value="TreeGrafter"/>
</dbReference>